<dbReference type="Proteomes" id="UP000664859">
    <property type="component" value="Unassembled WGS sequence"/>
</dbReference>
<dbReference type="InterPro" id="IPR003781">
    <property type="entry name" value="CoA-bd"/>
</dbReference>
<dbReference type="SUPFAM" id="SSF51735">
    <property type="entry name" value="NAD(P)-binding Rossmann-fold domains"/>
    <property type="match status" value="1"/>
</dbReference>
<dbReference type="Pfam" id="PF13380">
    <property type="entry name" value="CoA_binding_2"/>
    <property type="match status" value="1"/>
</dbReference>
<evidence type="ECO:0000259" key="1">
    <source>
        <dbReference type="SMART" id="SM00881"/>
    </source>
</evidence>
<keyword evidence="3" id="KW-1185">Reference proteome</keyword>
<dbReference type="EMBL" id="JAFCMP010000445">
    <property type="protein sequence ID" value="KAG5179832.1"/>
    <property type="molecule type" value="Genomic_DNA"/>
</dbReference>
<dbReference type="PANTHER" id="PTHR33303">
    <property type="entry name" value="CYTOPLASMIC PROTEIN-RELATED"/>
    <property type="match status" value="1"/>
</dbReference>
<feature type="domain" description="CoA-binding" evidence="1">
    <location>
        <begin position="17"/>
        <end position="111"/>
    </location>
</feature>
<protein>
    <submittedName>
        <fullName evidence="2">CoA-binding domain-containing protein</fullName>
    </submittedName>
</protein>
<evidence type="ECO:0000313" key="2">
    <source>
        <dbReference type="EMBL" id="KAG5179832.1"/>
    </source>
</evidence>
<dbReference type="SMART" id="SM00881">
    <property type="entry name" value="CoA_binding"/>
    <property type="match status" value="1"/>
</dbReference>
<dbReference type="AlphaFoldDB" id="A0A836CBV2"/>
<dbReference type="InterPro" id="IPR036291">
    <property type="entry name" value="NAD(P)-bd_dom_sf"/>
</dbReference>
<dbReference type="Gene3D" id="3.40.50.720">
    <property type="entry name" value="NAD(P)-binding Rossmann-like Domain"/>
    <property type="match status" value="1"/>
</dbReference>
<proteinExistence type="predicted"/>
<gene>
    <name evidence="2" type="ORF">JKP88DRAFT_215515</name>
</gene>
<dbReference type="PANTHER" id="PTHR33303:SF2">
    <property type="entry name" value="COA-BINDING DOMAIN-CONTAINING PROTEIN"/>
    <property type="match status" value="1"/>
</dbReference>
<evidence type="ECO:0000313" key="3">
    <source>
        <dbReference type="Proteomes" id="UP000664859"/>
    </source>
</evidence>
<comment type="caution">
    <text evidence="2">The sequence shown here is derived from an EMBL/GenBank/DDBJ whole genome shotgun (WGS) entry which is preliminary data.</text>
</comment>
<name>A0A836CBV2_9STRA</name>
<organism evidence="2 3">
    <name type="scientific">Tribonema minus</name>
    <dbReference type="NCBI Taxonomy" id="303371"/>
    <lineage>
        <taxon>Eukaryota</taxon>
        <taxon>Sar</taxon>
        <taxon>Stramenopiles</taxon>
        <taxon>Ochrophyta</taxon>
        <taxon>PX clade</taxon>
        <taxon>Xanthophyceae</taxon>
        <taxon>Tribonematales</taxon>
        <taxon>Tribonemataceae</taxon>
        <taxon>Tribonema</taxon>
    </lineage>
</organism>
<accession>A0A836CBV2</accession>
<dbReference type="OrthoDB" id="5138418at2759"/>
<reference evidence="2" key="1">
    <citation type="submission" date="2021-02" db="EMBL/GenBank/DDBJ databases">
        <title>First Annotated Genome of the Yellow-green Alga Tribonema minus.</title>
        <authorList>
            <person name="Mahan K.M."/>
        </authorList>
    </citation>
    <scope>NUCLEOTIDE SEQUENCE</scope>
    <source>
        <strain evidence="2">UTEX B ZZ1240</strain>
    </source>
</reference>
<sequence length="152" mass="16510">MSSKKKSSVDPKQVVAFLAHPRYAVVGASQDRTKYGNKCLRCYLQHDRAVTPVNPKAMAIEGVACVASLSQLPEPRSEVAVSVVTPPHVTMRVMDDAAQAGIKYLWLQPGSESSAVLDRAKQLGLTVISRQCVLTVLGFDPLYFPPSQNSKL</sequence>